<feature type="transmembrane region" description="Helical" evidence="1">
    <location>
        <begin position="151"/>
        <end position="168"/>
    </location>
</feature>
<feature type="transmembrane region" description="Helical" evidence="1">
    <location>
        <begin position="112"/>
        <end position="131"/>
    </location>
</feature>
<name>A0ABX4FUA5_9GAMM</name>
<keyword evidence="1" id="KW-0472">Membrane</keyword>
<protein>
    <recommendedName>
        <fullName evidence="4">DUF805 domain-containing protein</fullName>
    </recommendedName>
</protein>
<evidence type="ECO:0000256" key="1">
    <source>
        <dbReference type="SAM" id="Phobius"/>
    </source>
</evidence>
<keyword evidence="1" id="KW-0812">Transmembrane</keyword>
<sequence>MDELLIKNITPNSQPEHTSTYQLKHYLREADWTLSRLFAFVFNAIIFLSLMTLSLISLGFELINILEYQEGLADISTIEIVFIVSLLVLLKRYWAYTAQTSFRWWNILASPLLWYGKFVLITWFCASFIVFGDFHEGTDHFQTVLIQGQSYSQLLSFTYILISLYIAVPSQSLIIKQGKADLQPAVSGSPEATQTKPEVENVQ</sequence>
<accession>A0ABX4FUA5</accession>
<evidence type="ECO:0000313" key="2">
    <source>
        <dbReference type="EMBL" id="OZS42195.1"/>
    </source>
</evidence>
<keyword evidence="3" id="KW-1185">Reference proteome</keyword>
<reference evidence="2 3" key="1">
    <citation type="journal article" date="2016" name="Antonie Van Leeuwenhoek">
        <title>Photobacterium sanguinicancri sp. nov. isolated from marine animals.</title>
        <authorList>
            <person name="Gomez-Gil B."/>
            <person name="Roque A."/>
            <person name="Rotllant G."/>
            <person name="Romalde J.L."/>
            <person name="Doce A."/>
            <person name="Eggermont M."/>
            <person name="Defoirdt T."/>
        </authorList>
    </citation>
    <scope>NUCLEOTIDE SEQUENCE [LARGE SCALE GENOMIC DNA]</scope>
    <source>
        <strain evidence="2 3">CAIM 1827</strain>
    </source>
</reference>
<dbReference type="RefSeq" id="WP_094958358.1">
    <property type="nucleotide sequence ID" value="NZ_NOIF01000177.1"/>
</dbReference>
<keyword evidence="1" id="KW-1133">Transmembrane helix</keyword>
<dbReference type="Proteomes" id="UP000215999">
    <property type="component" value="Unassembled WGS sequence"/>
</dbReference>
<evidence type="ECO:0008006" key="4">
    <source>
        <dbReference type="Google" id="ProtNLM"/>
    </source>
</evidence>
<comment type="caution">
    <text evidence="2">The sequence shown here is derived from an EMBL/GenBank/DDBJ whole genome shotgun (WGS) entry which is preliminary data.</text>
</comment>
<feature type="transmembrane region" description="Helical" evidence="1">
    <location>
        <begin position="37"/>
        <end position="60"/>
    </location>
</feature>
<feature type="transmembrane region" description="Helical" evidence="1">
    <location>
        <begin position="72"/>
        <end position="91"/>
    </location>
</feature>
<evidence type="ECO:0000313" key="3">
    <source>
        <dbReference type="Proteomes" id="UP000215999"/>
    </source>
</evidence>
<organism evidence="2 3">
    <name type="scientific">Photobacterium sanguinicancri</name>
    <dbReference type="NCBI Taxonomy" id="875932"/>
    <lineage>
        <taxon>Bacteria</taxon>
        <taxon>Pseudomonadati</taxon>
        <taxon>Pseudomonadota</taxon>
        <taxon>Gammaproteobacteria</taxon>
        <taxon>Vibrionales</taxon>
        <taxon>Vibrionaceae</taxon>
        <taxon>Photobacterium</taxon>
    </lineage>
</organism>
<gene>
    <name evidence="2" type="ORF">ASV53_19750</name>
</gene>
<dbReference type="EMBL" id="NOIF01000177">
    <property type="protein sequence ID" value="OZS42195.1"/>
    <property type="molecule type" value="Genomic_DNA"/>
</dbReference>
<proteinExistence type="predicted"/>